<dbReference type="PANTHER" id="PTHR31143:SF2">
    <property type="entry name" value="FR47-LIKE DOMAIN-CONTAINING PROTEIN-RELATED"/>
    <property type="match status" value="1"/>
</dbReference>
<sequence length="257" mass="28792">MIYKIYDTENASPLFAGWEETLIWSCLDGLMGCIYGDHPLFPQSAVAVLGDFSFFAGKPSRELVFMDHHRTYSILVPQNEEWKALILDAFGDRAAVITRYATKKEPDVFDTEYLKRAASSLPAGYTLCRIDEPIYRMCLSQAWSRDLAAQFGTYEQYRRLGLGVAVRKGSSLLAGASSYSRYSKGIELEIDTREDCRRQGLAFACGAGLILECLRQGLYPSWDAHTEISLHLAEKLGYHFSHAYTAVEVWGPIPACG</sequence>
<dbReference type="EMBL" id="DWWT01000027">
    <property type="protein sequence ID" value="HJC05779.1"/>
    <property type="molecule type" value="Genomic_DNA"/>
</dbReference>
<proteinExistence type="predicted"/>
<dbReference type="Pfam" id="PF12746">
    <property type="entry name" value="GNAT_acetyltran"/>
    <property type="match status" value="1"/>
</dbReference>
<reference evidence="1" key="1">
    <citation type="journal article" date="2021" name="PeerJ">
        <title>Extensive microbial diversity within the chicken gut microbiome revealed by metagenomics and culture.</title>
        <authorList>
            <person name="Gilroy R."/>
            <person name="Ravi A."/>
            <person name="Getino M."/>
            <person name="Pursley I."/>
            <person name="Horton D.L."/>
            <person name="Alikhan N.F."/>
            <person name="Baker D."/>
            <person name="Gharbi K."/>
            <person name="Hall N."/>
            <person name="Watson M."/>
            <person name="Adriaenssens E.M."/>
            <person name="Foster-Nyarko E."/>
            <person name="Jarju S."/>
            <person name="Secka A."/>
            <person name="Antonio M."/>
            <person name="Oren A."/>
            <person name="Chaudhuri R.R."/>
            <person name="La Ragione R."/>
            <person name="Hildebrand F."/>
            <person name="Pallen M.J."/>
        </authorList>
    </citation>
    <scope>NUCLEOTIDE SEQUENCE</scope>
    <source>
        <strain evidence="1">CHK180-15479</strain>
    </source>
</reference>
<comment type="caution">
    <text evidence="1">The sequence shown here is derived from an EMBL/GenBank/DDBJ whole genome shotgun (WGS) entry which is preliminary data.</text>
</comment>
<dbReference type="Gene3D" id="3.40.630.30">
    <property type="match status" value="1"/>
</dbReference>
<gene>
    <name evidence="1" type="ORF">H9704_06445</name>
</gene>
<evidence type="ECO:0000313" key="1">
    <source>
        <dbReference type="EMBL" id="HJC05779.1"/>
    </source>
</evidence>
<dbReference type="Proteomes" id="UP000823910">
    <property type="component" value="Unassembled WGS sequence"/>
</dbReference>
<dbReference type="Gene3D" id="3.40.630.110">
    <property type="entry name" value="GNAT acetyltransferase-like"/>
    <property type="match status" value="1"/>
</dbReference>
<name>A0A9D2N088_9FIRM</name>
<dbReference type="AlphaFoldDB" id="A0A9D2N088"/>
<dbReference type="InterPro" id="IPR042573">
    <property type="entry name" value="GNAT_acetyltra_N"/>
</dbReference>
<evidence type="ECO:0000313" key="2">
    <source>
        <dbReference type="Proteomes" id="UP000823910"/>
    </source>
</evidence>
<dbReference type="SUPFAM" id="SSF55729">
    <property type="entry name" value="Acyl-CoA N-acyltransferases (Nat)"/>
    <property type="match status" value="1"/>
</dbReference>
<accession>A0A9D2N088</accession>
<dbReference type="InterPro" id="IPR027365">
    <property type="entry name" value="GNAT_acetyltra_YdfB-like"/>
</dbReference>
<reference evidence="1" key="2">
    <citation type="submission" date="2021-04" db="EMBL/GenBank/DDBJ databases">
        <authorList>
            <person name="Gilroy R."/>
        </authorList>
    </citation>
    <scope>NUCLEOTIDE SEQUENCE</scope>
    <source>
        <strain evidence="1">CHK180-15479</strain>
    </source>
</reference>
<protein>
    <submittedName>
        <fullName evidence="1">GNAT family N-acetyltransferase</fullName>
    </submittedName>
</protein>
<dbReference type="PANTHER" id="PTHR31143">
    <property type="match status" value="1"/>
</dbReference>
<dbReference type="InterPro" id="IPR016181">
    <property type="entry name" value="Acyl_CoA_acyltransferase"/>
</dbReference>
<organism evidence="1 2">
    <name type="scientific">Candidatus Enterocloster excrementipullorum</name>
    <dbReference type="NCBI Taxonomy" id="2838559"/>
    <lineage>
        <taxon>Bacteria</taxon>
        <taxon>Bacillati</taxon>
        <taxon>Bacillota</taxon>
        <taxon>Clostridia</taxon>
        <taxon>Lachnospirales</taxon>
        <taxon>Lachnospiraceae</taxon>
        <taxon>Enterocloster</taxon>
    </lineage>
</organism>